<reference evidence="3 4" key="1">
    <citation type="submission" date="2019-07" db="EMBL/GenBank/DDBJ databases">
        <title>Whole genome shotgun sequence of Thiobacillus plumbophilus NBRC 107929.</title>
        <authorList>
            <person name="Hosoyama A."/>
            <person name="Uohara A."/>
            <person name="Ohji S."/>
            <person name="Ichikawa N."/>
        </authorList>
    </citation>
    <scope>NUCLEOTIDE SEQUENCE [LARGE SCALE GENOMIC DNA]</scope>
    <source>
        <strain evidence="3 4">NBRC 107929</strain>
    </source>
</reference>
<dbReference type="AlphaFoldDB" id="A0A512L877"/>
<dbReference type="Pfam" id="PF00753">
    <property type="entry name" value="Lactamase_B"/>
    <property type="match status" value="1"/>
</dbReference>
<dbReference type="PANTHER" id="PTHR42951">
    <property type="entry name" value="METALLO-BETA-LACTAMASE DOMAIN-CONTAINING"/>
    <property type="match status" value="1"/>
</dbReference>
<dbReference type="SUPFAM" id="SSF56281">
    <property type="entry name" value="Metallo-hydrolase/oxidoreductase"/>
    <property type="match status" value="1"/>
</dbReference>
<keyword evidence="3" id="KW-0378">Hydrolase</keyword>
<dbReference type="PANTHER" id="PTHR42951:SF20">
    <property type="entry name" value="BETA LACTAMASE"/>
    <property type="match status" value="1"/>
</dbReference>
<dbReference type="OrthoDB" id="1273797at2"/>
<evidence type="ECO:0000313" key="3">
    <source>
        <dbReference type="EMBL" id="GEP30662.1"/>
    </source>
</evidence>
<dbReference type="CDD" id="cd16282">
    <property type="entry name" value="metallo-hydrolase-like_MBL-fold"/>
    <property type="match status" value="1"/>
</dbReference>
<name>A0A512L877_9PROT</name>
<dbReference type="InterPro" id="IPR001279">
    <property type="entry name" value="Metallo-B-lactamas"/>
</dbReference>
<dbReference type="InterPro" id="IPR036866">
    <property type="entry name" value="RibonucZ/Hydroxyglut_hydro"/>
</dbReference>
<feature type="signal peptide" evidence="1">
    <location>
        <begin position="1"/>
        <end position="18"/>
    </location>
</feature>
<dbReference type="InterPro" id="IPR050855">
    <property type="entry name" value="NDM-1-like"/>
</dbReference>
<dbReference type="SMART" id="SM00849">
    <property type="entry name" value="Lactamase_B"/>
    <property type="match status" value="1"/>
</dbReference>
<accession>A0A512L877</accession>
<dbReference type="RefSeq" id="WP_147072938.1">
    <property type="nucleotide sequence ID" value="NZ_AP021884.1"/>
</dbReference>
<dbReference type="Gene3D" id="3.60.15.10">
    <property type="entry name" value="Ribonuclease Z/Hydroxyacylglutathione hydrolase-like"/>
    <property type="match status" value="1"/>
</dbReference>
<comment type="caution">
    <text evidence="3">The sequence shown here is derived from an EMBL/GenBank/DDBJ whole genome shotgun (WGS) entry which is preliminary data.</text>
</comment>
<keyword evidence="4" id="KW-1185">Reference proteome</keyword>
<feature type="domain" description="Metallo-beta-lactamase" evidence="2">
    <location>
        <begin position="98"/>
        <end position="291"/>
    </location>
</feature>
<sequence length="364" mass="40641">MKNLTFLLAFALANSGHAVEMVEIDPPPLEGVGPQLFGTQPGKKYLPEKAVDSPRPPHLTISRHAGDNEPLPYYAIGPDTYFLFANIAEVDGNNRGFNGNAGFVVTDDGVVAIDALGTPTLGRRMIATIRKVTRQPVRYLILTHTHPDHYYGAQAFVEAFPDIKVISHKGSVDYAYSSTIQRSVAYRKVFLPTDMKGFKAVVPNVLIDAPRFGKTTFKLGAKTFDLYNVDYQHSHGDLVLHQAEDNIVWISDLAFNGRITFMGDGHYKSALEGQKWLLQTFPDARLMVPGHGAPQTPPFPMVARTMHYIQALEAKIKSARERNLGLQDAVNQSELPEFKNDPLYGLNHRPNSNFIFREMEEEDF</sequence>
<dbReference type="EMBL" id="BKAD01000016">
    <property type="protein sequence ID" value="GEP30662.1"/>
    <property type="molecule type" value="Genomic_DNA"/>
</dbReference>
<dbReference type="Proteomes" id="UP000321337">
    <property type="component" value="Unassembled WGS sequence"/>
</dbReference>
<dbReference type="GO" id="GO:0016787">
    <property type="term" value="F:hydrolase activity"/>
    <property type="evidence" value="ECO:0007669"/>
    <property type="project" value="UniProtKB-KW"/>
</dbReference>
<protein>
    <submittedName>
        <fullName evidence="3">MBL fold metallo-hydrolase</fullName>
    </submittedName>
</protein>
<evidence type="ECO:0000259" key="2">
    <source>
        <dbReference type="SMART" id="SM00849"/>
    </source>
</evidence>
<gene>
    <name evidence="3" type="ORF">TPL01_18000</name>
</gene>
<keyword evidence="1" id="KW-0732">Signal</keyword>
<evidence type="ECO:0000256" key="1">
    <source>
        <dbReference type="SAM" id="SignalP"/>
    </source>
</evidence>
<feature type="chain" id="PRO_5022172092" evidence="1">
    <location>
        <begin position="19"/>
        <end position="364"/>
    </location>
</feature>
<proteinExistence type="predicted"/>
<evidence type="ECO:0000313" key="4">
    <source>
        <dbReference type="Proteomes" id="UP000321337"/>
    </source>
</evidence>
<organism evidence="3 4">
    <name type="scientific">Sulfuriferula plumbiphila</name>
    <dbReference type="NCBI Taxonomy" id="171865"/>
    <lineage>
        <taxon>Bacteria</taxon>
        <taxon>Pseudomonadati</taxon>
        <taxon>Pseudomonadota</taxon>
        <taxon>Betaproteobacteria</taxon>
        <taxon>Nitrosomonadales</taxon>
        <taxon>Sulfuricellaceae</taxon>
        <taxon>Sulfuriferula</taxon>
    </lineage>
</organism>